<dbReference type="EC" id="2.4.2.21" evidence="3 10"/>
<evidence type="ECO:0000313" key="12">
    <source>
        <dbReference type="Proteomes" id="UP000214747"/>
    </source>
</evidence>
<dbReference type="GO" id="GO:0008939">
    <property type="term" value="F:nicotinate-nucleotide-dimethylbenzimidazole phosphoribosyltransferase activity"/>
    <property type="evidence" value="ECO:0007669"/>
    <property type="project" value="UniProtKB-UniRule"/>
</dbReference>
<keyword evidence="5 10" id="KW-0169">Cobalamin biosynthesis</keyword>
<comment type="pathway">
    <text evidence="1 10">Nucleoside biosynthesis; alpha-ribazole biosynthesis; alpha-ribazole from 5,6-dimethylbenzimidazole: step 1/2.</text>
</comment>
<evidence type="ECO:0000313" key="11">
    <source>
        <dbReference type="EMBL" id="OWY36113.1"/>
    </source>
</evidence>
<dbReference type="Pfam" id="PF02277">
    <property type="entry name" value="DBI_PRT"/>
    <property type="match status" value="1"/>
</dbReference>
<comment type="function">
    <text evidence="10">Catalyzes the synthesis of alpha-ribazole-5'-phosphate from nicotinate mononucleotide (NAMN) and 5,6-dimethylbenzimidazole (DMB).</text>
</comment>
<evidence type="ECO:0000256" key="3">
    <source>
        <dbReference type="ARBA" id="ARBA00011991"/>
    </source>
</evidence>
<comment type="catalytic activity">
    <reaction evidence="9 10">
        <text>5,6-dimethylbenzimidazole + nicotinate beta-D-ribonucleotide = alpha-ribazole 5'-phosphate + nicotinate + H(+)</text>
        <dbReference type="Rhea" id="RHEA:11196"/>
        <dbReference type="ChEBI" id="CHEBI:15378"/>
        <dbReference type="ChEBI" id="CHEBI:15890"/>
        <dbReference type="ChEBI" id="CHEBI:32544"/>
        <dbReference type="ChEBI" id="CHEBI:57502"/>
        <dbReference type="ChEBI" id="CHEBI:57918"/>
        <dbReference type="EC" id="2.4.2.21"/>
    </reaction>
</comment>
<evidence type="ECO:0000256" key="6">
    <source>
        <dbReference type="ARBA" id="ARBA00022676"/>
    </source>
</evidence>
<evidence type="ECO:0000256" key="2">
    <source>
        <dbReference type="ARBA" id="ARBA00007110"/>
    </source>
</evidence>
<evidence type="ECO:0000256" key="4">
    <source>
        <dbReference type="ARBA" id="ARBA00015486"/>
    </source>
</evidence>
<dbReference type="EMBL" id="NJGV01000002">
    <property type="protein sequence ID" value="OWY36113.1"/>
    <property type="molecule type" value="Genomic_DNA"/>
</dbReference>
<evidence type="ECO:0000256" key="9">
    <source>
        <dbReference type="ARBA" id="ARBA00047340"/>
    </source>
</evidence>
<dbReference type="Gene3D" id="1.10.1610.10">
    <property type="match status" value="1"/>
</dbReference>
<dbReference type="RefSeq" id="WP_088753674.1">
    <property type="nucleotide sequence ID" value="NZ_NJGV01000002.1"/>
</dbReference>
<comment type="caution">
    <text evidence="11">The sequence shown here is derived from an EMBL/GenBank/DDBJ whole genome shotgun (WGS) entry which is preliminary data.</text>
</comment>
<gene>
    <name evidence="10 11" type="primary">cobT</name>
    <name evidence="11" type="ORF">CEJ45_02560</name>
</gene>
<comment type="similarity">
    <text evidence="2 10">Belongs to the CobT family.</text>
</comment>
<protein>
    <recommendedName>
        <fullName evidence="4 10">Nicotinate-nucleotide--dimethylbenzimidazole phosphoribosyltransferase</fullName>
        <shortName evidence="10">NN:DBI PRT</shortName>
        <ecNumber evidence="3 10">2.4.2.21</ecNumber>
    </recommendedName>
    <alternativeName>
        <fullName evidence="8 10">N(1)-alpha-phosphoribosyltransferase</fullName>
    </alternativeName>
</protein>
<evidence type="ECO:0000256" key="8">
    <source>
        <dbReference type="ARBA" id="ARBA00030686"/>
    </source>
</evidence>
<dbReference type="NCBIfam" id="TIGR03160">
    <property type="entry name" value="cobT_DBIPRT"/>
    <property type="match status" value="1"/>
</dbReference>
<accession>A0A225T1W9</accession>
<dbReference type="FunFam" id="3.40.50.10210:FF:000001">
    <property type="entry name" value="Nicotinate-nucleotide--dimethylbenzimidazole phosphoribosyltransferase"/>
    <property type="match status" value="1"/>
</dbReference>
<evidence type="ECO:0000256" key="10">
    <source>
        <dbReference type="HAMAP-Rule" id="MF_00230"/>
    </source>
</evidence>
<reference evidence="11 12" key="1">
    <citation type="journal article" date="2010" name="Int. J. Syst. Evol. Microbiol.">
        <title>Reclassification of Herbaspirillum putei as a later heterotypic synonym of Herbaspirillum huttiense, with the description of H. huttiense subsp. huttiense subsp. nov. and H. huttiense subsp. putei subsp. nov., comb. nov., and description of Herbaspirillum aquaticum sp. nov.</title>
        <authorList>
            <person name="Dobritsa A.P."/>
            <person name="Reddy M.C."/>
            <person name="Samadpour M."/>
        </authorList>
    </citation>
    <scope>NUCLEOTIDE SEQUENCE [LARGE SCALE GENOMIC DNA]</scope>
    <source>
        <strain evidence="11 12">IEH 4430</strain>
    </source>
</reference>
<sequence>MQIPAIASPYDAALAARLDARINDKTKPLGSLGALERLARQIGLIQGSDHPVLRQSAIVVCAGDHGVTAEGVSAYPQSVTWQMVENFLAGGAAINIFARQNECALYIVDTGVNHDFGQRDGLLDRKIAAGTANFCKAPAMTAPQCEAALQAGLQFAESLQADVLGFGEMGIGNTTAAAALMAAFTGAPVQECVGAGTGLDAQGVARKADAVTRALYLHAQASTPLQRLAALGGFEIAFMTGAMMGAAHRRKVVLIDGFIVTSALLVAAALQPAVLEYCVFSHCSDEAGHRRMLQYLGATPLMQLDLRLGEGTGAALALPLLRAAVNFLERMATFSSASVSEKHV</sequence>
<keyword evidence="6 10" id="KW-0328">Glycosyltransferase</keyword>
<dbReference type="NCBIfam" id="NF000996">
    <property type="entry name" value="PRK00105.1"/>
    <property type="match status" value="1"/>
</dbReference>
<evidence type="ECO:0000256" key="1">
    <source>
        <dbReference type="ARBA" id="ARBA00005049"/>
    </source>
</evidence>
<evidence type="ECO:0000256" key="5">
    <source>
        <dbReference type="ARBA" id="ARBA00022573"/>
    </source>
</evidence>
<dbReference type="HAMAP" id="MF_00230">
    <property type="entry name" value="CobT"/>
    <property type="match status" value="1"/>
</dbReference>
<dbReference type="GO" id="GO:0009236">
    <property type="term" value="P:cobalamin biosynthetic process"/>
    <property type="evidence" value="ECO:0007669"/>
    <property type="project" value="UniProtKB-UniRule"/>
</dbReference>
<keyword evidence="12" id="KW-1185">Reference proteome</keyword>
<dbReference type="Proteomes" id="UP000214747">
    <property type="component" value="Unassembled WGS sequence"/>
</dbReference>
<dbReference type="CDD" id="cd02439">
    <property type="entry name" value="DMB-PRT_CobT"/>
    <property type="match status" value="1"/>
</dbReference>
<proteinExistence type="inferred from homology"/>
<name>A0A225T1W9_9BURK</name>
<dbReference type="InterPro" id="IPR003200">
    <property type="entry name" value="Nict_dMeBzImd_PRibTrfase"/>
</dbReference>
<evidence type="ECO:0000256" key="7">
    <source>
        <dbReference type="ARBA" id="ARBA00022679"/>
    </source>
</evidence>
<dbReference type="UniPathway" id="UPA00061">
    <property type="reaction ID" value="UER00516"/>
</dbReference>
<feature type="active site" description="Proton acceptor" evidence="10">
    <location>
        <position position="310"/>
    </location>
</feature>
<dbReference type="Gene3D" id="3.40.50.10210">
    <property type="match status" value="1"/>
</dbReference>
<dbReference type="SUPFAM" id="SSF52733">
    <property type="entry name" value="Nicotinate mononucleotide:5,6-dimethylbenzimidazole phosphoribosyltransferase (CobT)"/>
    <property type="match status" value="1"/>
</dbReference>
<keyword evidence="7 10" id="KW-0808">Transferase</keyword>
<dbReference type="AlphaFoldDB" id="A0A225T1W9"/>
<dbReference type="InterPro" id="IPR023195">
    <property type="entry name" value="Nict_dMeBzImd_PRibTrfase_N"/>
</dbReference>
<organism evidence="11 12">
    <name type="scientific">Herbaspirillum aquaticum</name>
    <dbReference type="NCBI Taxonomy" id="568783"/>
    <lineage>
        <taxon>Bacteria</taxon>
        <taxon>Pseudomonadati</taxon>
        <taxon>Pseudomonadota</taxon>
        <taxon>Betaproteobacteria</taxon>
        <taxon>Burkholderiales</taxon>
        <taxon>Oxalobacteraceae</taxon>
        <taxon>Herbaspirillum</taxon>
    </lineage>
</organism>
<dbReference type="InterPro" id="IPR017846">
    <property type="entry name" value="Nict_dMeBzImd_PRibTrfase_bact"/>
</dbReference>
<dbReference type="PANTHER" id="PTHR43463:SF1">
    <property type="entry name" value="NICOTINATE-NUCLEOTIDE--DIMETHYLBENZIMIDAZOLE PHOSPHORIBOSYLTRANSFERASE"/>
    <property type="match status" value="1"/>
</dbReference>
<dbReference type="PANTHER" id="PTHR43463">
    <property type="entry name" value="NICOTINATE-NUCLEOTIDE--DIMETHYLBENZIMIDAZOLE PHOSPHORIBOSYLTRANSFERASE"/>
    <property type="match status" value="1"/>
</dbReference>
<dbReference type="InterPro" id="IPR036087">
    <property type="entry name" value="Nict_dMeBzImd_PRibTrfase_sf"/>
</dbReference>